<dbReference type="InterPro" id="IPR050249">
    <property type="entry name" value="Pseudomonas-type_ThrB"/>
</dbReference>
<dbReference type="Proteomes" id="UP001055167">
    <property type="component" value="Unassembled WGS sequence"/>
</dbReference>
<dbReference type="InterPro" id="IPR002575">
    <property type="entry name" value="Aminoglycoside_PTrfase"/>
</dbReference>
<dbReference type="RefSeq" id="WP_128560629.1">
    <property type="nucleotide sequence ID" value="NZ_BPQH01000020.1"/>
</dbReference>
<proteinExistence type="inferred from homology"/>
<accession>A0ABQ4R4G2</accession>
<keyword evidence="4" id="KW-1185">Reference proteome</keyword>
<dbReference type="PANTHER" id="PTHR21064:SF6">
    <property type="entry name" value="AMINOGLYCOSIDE PHOSPHOTRANSFERASE DOMAIN-CONTAINING PROTEIN"/>
    <property type="match status" value="1"/>
</dbReference>
<name>A0ABQ4R4G2_9HYPH</name>
<keyword evidence="3" id="KW-0808">Transferase</keyword>
<protein>
    <submittedName>
        <fullName evidence="3">Homoserine kinase</fullName>
    </submittedName>
</protein>
<evidence type="ECO:0000259" key="2">
    <source>
        <dbReference type="Pfam" id="PF01636"/>
    </source>
</evidence>
<comment type="similarity">
    <text evidence="1">Belongs to the pseudomonas-type ThrB family.</text>
</comment>
<dbReference type="GO" id="GO:0016301">
    <property type="term" value="F:kinase activity"/>
    <property type="evidence" value="ECO:0007669"/>
    <property type="project" value="UniProtKB-KW"/>
</dbReference>
<keyword evidence="3" id="KW-0418">Kinase</keyword>
<dbReference type="PANTHER" id="PTHR21064">
    <property type="entry name" value="AMINOGLYCOSIDE PHOSPHOTRANSFERASE DOMAIN-CONTAINING PROTEIN-RELATED"/>
    <property type="match status" value="1"/>
</dbReference>
<evidence type="ECO:0000313" key="4">
    <source>
        <dbReference type="Proteomes" id="UP001055167"/>
    </source>
</evidence>
<sequence length="340" mass="36770">MEWPVHALTSSLVHRERMPTDRASRIAQAQFGIRGGVRPLTGERDENFHVRAEDGSEHLLKISHPDEDPGTVDLVAAALRHIEARDPALPCPRLRPTLAGGHVGQVVDARGTTRLVRLVSWLPGLPLRDAPPSPALRRRCGDVAARLALALSDFRHPSGVRPVIWDVGNASCLPALMDDMPAFAHRAFVTDYVRDYLSGVGAGFASLPRQIVHNDLNAGNLLVDPADPETVAAIIDFGDMVETALVADAAVAAATHVTDAADASASLRDFLDPYRAKLPLGPAELEALPWLIGIRKLMGVVIPRWYRLRNPADTHYGRISSSSDARNVAIAARMASVRLT</sequence>
<organism evidence="3 4">
    <name type="scientific">Methylobacterium crusticola</name>
    <dbReference type="NCBI Taxonomy" id="1697972"/>
    <lineage>
        <taxon>Bacteria</taxon>
        <taxon>Pseudomonadati</taxon>
        <taxon>Pseudomonadota</taxon>
        <taxon>Alphaproteobacteria</taxon>
        <taxon>Hyphomicrobiales</taxon>
        <taxon>Methylobacteriaceae</taxon>
        <taxon>Methylobacterium</taxon>
    </lineage>
</organism>
<dbReference type="Gene3D" id="3.90.1200.10">
    <property type="match status" value="1"/>
</dbReference>
<reference evidence="3" key="2">
    <citation type="submission" date="2021-08" db="EMBL/GenBank/DDBJ databases">
        <authorList>
            <person name="Tani A."/>
            <person name="Ola A."/>
            <person name="Ogura Y."/>
            <person name="Katsura K."/>
            <person name="Hayashi T."/>
        </authorList>
    </citation>
    <scope>NUCLEOTIDE SEQUENCE</scope>
    <source>
        <strain evidence="3">KCTC 52305</strain>
    </source>
</reference>
<reference evidence="3" key="1">
    <citation type="journal article" date="2021" name="Front. Microbiol.">
        <title>Comprehensive Comparative Genomics and Phenotyping of Methylobacterium Species.</title>
        <authorList>
            <person name="Alessa O."/>
            <person name="Ogura Y."/>
            <person name="Fujitani Y."/>
            <person name="Takami H."/>
            <person name="Hayashi T."/>
            <person name="Sahin N."/>
            <person name="Tani A."/>
        </authorList>
    </citation>
    <scope>NUCLEOTIDE SEQUENCE</scope>
    <source>
        <strain evidence="3">KCTC 52305</strain>
    </source>
</reference>
<gene>
    <name evidence="3" type="primary">thrB_3</name>
    <name evidence="3" type="ORF">OPKNFCMD_5308</name>
</gene>
<dbReference type="SUPFAM" id="SSF56112">
    <property type="entry name" value="Protein kinase-like (PK-like)"/>
    <property type="match status" value="1"/>
</dbReference>
<dbReference type="Pfam" id="PF01636">
    <property type="entry name" value="APH"/>
    <property type="match status" value="1"/>
</dbReference>
<feature type="domain" description="Aminoglycoside phosphotransferase" evidence="2">
    <location>
        <begin position="38"/>
        <end position="264"/>
    </location>
</feature>
<dbReference type="InterPro" id="IPR011009">
    <property type="entry name" value="Kinase-like_dom_sf"/>
</dbReference>
<evidence type="ECO:0000256" key="1">
    <source>
        <dbReference type="ARBA" id="ARBA00038240"/>
    </source>
</evidence>
<dbReference type="EMBL" id="BPQH01000020">
    <property type="protein sequence ID" value="GJD52542.1"/>
    <property type="molecule type" value="Genomic_DNA"/>
</dbReference>
<evidence type="ECO:0000313" key="3">
    <source>
        <dbReference type="EMBL" id="GJD52542.1"/>
    </source>
</evidence>
<comment type="caution">
    <text evidence="3">The sequence shown here is derived from an EMBL/GenBank/DDBJ whole genome shotgun (WGS) entry which is preliminary data.</text>
</comment>